<dbReference type="Proteomes" id="UP000317093">
    <property type="component" value="Chromosome"/>
</dbReference>
<dbReference type="SUPFAM" id="SSF53182">
    <property type="entry name" value="Pyrrolidone carboxyl peptidase (pyroglutamate aminopeptidase)"/>
    <property type="match status" value="1"/>
</dbReference>
<reference evidence="9 10" key="1">
    <citation type="submission" date="2019-02" db="EMBL/GenBank/DDBJ databases">
        <title>Deep-cultivation of Planctomycetes and their phenomic and genomic characterization uncovers novel biology.</title>
        <authorList>
            <person name="Wiegand S."/>
            <person name="Jogler M."/>
            <person name="Boedeker C."/>
            <person name="Pinto D."/>
            <person name="Vollmers J."/>
            <person name="Rivas-Marin E."/>
            <person name="Kohn T."/>
            <person name="Peeters S.H."/>
            <person name="Heuer A."/>
            <person name="Rast P."/>
            <person name="Oberbeckmann S."/>
            <person name="Bunk B."/>
            <person name="Jeske O."/>
            <person name="Meyerdierks A."/>
            <person name="Storesund J.E."/>
            <person name="Kallscheuer N."/>
            <person name="Luecker S."/>
            <person name="Lage O.M."/>
            <person name="Pohl T."/>
            <person name="Merkel B.J."/>
            <person name="Hornburger P."/>
            <person name="Mueller R.-W."/>
            <person name="Bruemmer F."/>
            <person name="Labrenz M."/>
            <person name="Spormann A.M."/>
            <person name="Op den Camp H."/>
            <person name="Overmann J."/>
            <person name="Amann R."/>
            <person name="Jetten M.S.M."/>
            <person name="Mascher T."/>
            <person name="Medema M.H."/>
            <person name="Devos D.P."/>
            <person name="Kaster A.-K."/>
            <person name="Ovreas L."/>
            <person name="Rohde M."/>
            <person name="Galperin M.Y."/>
            <person name="Jogler C."/>
        </authorList>
    </citation>
    <scope>NUCLEOTIDE SEQUENCE [LARGE SCALE GENOMIC DNA]</scope>
    <source>
        <strain evidence="9 10">Pan216</strain>
    </source>
</reference>
<evidence type="ECO:0000256" key="4">
    <source>
        <dbReference type="ARBA" id="ARBA00022670"/>
    </source>
</evidence>
<keyword evidence="10" id="KW-1185">Reference proteome</keyword>
<evidence type="ECO:0000256" key="6">
    <source>
        <dbReference type="ARBA" id="ARBA00022807"/>
    </source>
</evidence>
<name>A0A518B7N2_9BACT</name>
<dbReference type="GO" id="GO:0016920">
    <property type="term" value="F:pyroglutamyl-peptidase activity"/>
    <property type="evidence" value="ECO:0007669"/>
    <property type="project" value="InterPro"/>
</dbReference>
<evidence type="ECO:0000256" key="2">
    <source>
        <dbReference type="ARBA" id="ARBA00019191"/>
    </source>
</evidence>
<dbReference type="CDD" id="cd00501">
    <property type="entry name" value="Peptidase_C15"/>
    <property type="match status" value="1"/>
</dbReference>
<accession>A0A518B7N2</accession>
<dbReference type="PIRSF" id="PIRSF015592">
    <property type="entry name" value="Prld-crbxl_pptds"/>
    <property type="match status" value="1"/>
</dbReference>
<dbReference type="Gene3D" id="3.40.630.20">
    <property type="entry name" value="Peptidase C15, pyroglutamyl peptidase I-like"/>
    <property type="match status" value="1"/>
</dbReference>
<evidence type="ECO:0000256" key="8">
    <source>
        <dbReference type="ARBA" id="ARBA00031559"/>
    </source>
</evidence>
<evidence type="ECO:0000256" key="7">
    <source>
        <dbReference type="ARBA" id="ARBA00030836"/>
    </source>
</evidence>
<dbReference type="AlphaFoldDB" id="A0A518B7N2"/>
<dbReference type="PANTHER" id="PTHR23402">
    <property type="entry name" value="PROTEASE FAMILY C15 PYROGLUTAMYL-PEPTIDASE I-RELATED"/>
    <property type="match status" value="1"/>
</dbReference>
<keyword evidence="6" id="KW-0788">Thiol protease</keyword>
<dbReference type="EMBL" id="CP036279">
    <property type="protein sequence ID" value="QDU62963.1"/>
    <property type="molecule type" value="Genomic_DNA"/>
</dbReference>
<keyword evidence="5 9" id="KW-0378">Hydrolase</keyword>
<evidence type="ECO:0000313" key="9">
    <source>
        <dbReference type="EMBL" id="QDU62963.1"/>
    </source>
</evidence>
<protein>
    <recommendedName>
        <fullName evidence="2">Pyrrolidone-carboxylate peptidase</fullName>
    </recommendedName>
    <alternativeName>
        <fullName evidence="7">5-oxoprolyl-peptidase</fullName>
    </alternativeName>
    <alternativeName>
        <fullName evidence="8">Pyroglutamyl-peptidase I</fullName>
    </alternativeName>
</protein>
<dbReference type="InterPro" id="IPR016125">
    <property type="entry name" value="Peptidase_C15-like"/>
</dbReference>
<keyword evidence="4" id="KW-0645">Protease</keyword>
<evidence type="ECO:0000256" key="3">
    <source>
        <dbReference type="ARBA" id="ARBA00022490"/>
    </source>
</evidence>
<dbReference type="PANTHER" id="PTHR23402:SF1">
    <property type="entry name" value="PYROGLUTAMYL-PEPTIDASE I"/>
    <property type="match status" value="1"/>
</dbReference>
<dbReference type="RefSeq" id="WP_145260071.1">
    <property type="nucleotide sequence ID" value="NZ_CP036279.1"/>
</dbReference>
<proteinExistence type="inferred from homology"/>
<evidence type="ECO:0000256" key="5">
    <source>
        <dbReference type="ARBA" id="ARBA00022801"/>
    </source>
</evidence>
<dbReference type="OrthoDB" id="9779738at2"/>
<dbReference type="InterPro" id="IPR000816">
    <property type="entry name" value="Peptidase_C15"/>
</dbReference>
<evidence type="ECO:0000256" key="1">
    <source>
        <dbReference type="ARBA" id="ARBA00006641"/>
    </source>
</evidence>
<gene>
    <name evidence="9" type="primary">pcp</name>
    <name evidence="9" type="ORF">Pan216_38370</name>
</gene>
<dbReference type="GO" id="GO:0005829">
    <property type="term" value="C:cytosol"/>
    <property type="evidence" value="ECO:0007669"/>
    <property type="project" value="InterPro"/>
</dbReference>
<dbReference type="InterPro" id="IPR036440">
    <property type="entry name" value="Peptidase_C15-like_sf"/>
</dbReference>
<sequence length="205" mass="22042">MNVLVTGFEAFGAVTANPSAAMVAALAARDFGATVQVRGVTLKTEYDWAGRRIRELMDDVLPELVLCLGVARRSPEIKLERVALNLNDCADADNAGVVRRGMRIASDGPEAYFSRLPLERLEDRLKDIDERVIISNHAGAYVCNHVFYTASHHAASMASPPVCGFIHVPLPGEEGIKVNGAEHVETLSDVVAEVVRFVAGDGEGS</sequence>
<evidence type="ECO:0000313" key="10">
    <source>
        <dbReference type="Proteomes" id="UP000317093"/>
    </source>
</evidence>
<dbReference type="Pfam" id="PF01470">
    <property type="entry name" value="Peptidase_C15"/>
    <property type="match status" value="1"/>
</dbReference>
<dbReference type="PRINTS" id="PR00706">
    <property type="entry name" value="PYROGLUPTASE"/>
</dbReference>
<dbReference type="GO" id="GO:0006508">
    <property type="term" value="P:proteolysis"/>
    <property type="evidence" value="ECO:0007669"/>
    <property type="project" value="UniProtKB-KW"/>
</dbReference>
<comment type="similarity">
    <text evidence="1">Belongs to the peptidase C15 family.</text>
</comment>
<organism evidence="9 10">
    <name type="scientific">Kolteria novifilia</name>
    <dbReference type="NCBI Taxonomy" id="2527975"/>
    <lineage>
        <taxon>Bacteria</taxon>
        <taxon>Pseudomonadati</taxon>
        <taxon>Planctomycetota</taxon>
        <taxon>Planctomycetia</taxon>
        <taxon>Kolteriales</taxon>
        <taxon>Kolteriaceae</taxon>
        <taxon>Kolteria</taxon>
    </lineage>
</organism>
<keyword evidence="3" id="KW-0963">Cytoplasm</keyword>
<dbReference type="KEGG" id="knv:Pan216_38370"/>